<dbReference type="InterPro" id="IPR000719">
    <property type="entry name" value="Prot_kinase_dom"/>
</dbReference>
<dbReference type="Gene3D" id="3.30.200.20">
    <property type="entry name" value="Phosphorylase Kinase, domain 1"/>
    <property type="match status" value="1"/>
</dbReference>
<keyword evidence="6 7" id="KW-0067">ATP-binding</keyword>
<dbReference type="GO" id="GO:0043123">
    <property type="term" value="P:positive regulation of canonical NF-kappaB signal transduction"/>
    <property type="evidence" value="ECO:0007669"/>
    <property type="project" value="TreeGrafter"/>
</dbReference>
<feature type="domain" description="Protein kinase" evidence="8">
    <location>
        <begin position="16"/>
        <end position="271"/>
    </location>
</feature>
<name>A0A3B0KA95_DROGU</name>
<dbReference type="InterPro" id="IPR017441">
    <property type="entry name" value="Protein_kinase_ATP_BS"/>
</dbReference>
<evidence type="ECO:0000256" key="2">
    <source>
        <dbReference type="ARBA" id="ARBA00022527"/>
    </source>
</evidence>
<keyword evidence="2" id="KW-0723">Serine/threonine-protein kinase</keyword>
<dbReference type="PIRSF" id="PIRSF000654">
    <property type="entry name" value="Integrin-linked_kinase"/>
    <property type="match status" value="1"/>
</dbReference>
<dbReference type="PANTHER" id="PTHR46716">
    <property type="entry name" value="MITOGEN-ACTIVATED PROTEIN KINASE KINASE KINASE 7"/>
    <property type="match status" value="1"/>
</dbReference>
<proteinExistence type="inferred from homology"/>
<evidence type="ECO:0000313" key="9">
    <source>
        <dbReference type="EMBL" id="SPP82999.1"/>
    </source>
</evidence>
<evidence type="ECO:0000256" key="4">
    <source>
        <dbReference type="ARBA" id="ARBA00022741"/>
    </source>
</evidence>
<evidence type="ECO:0000256" key="1">
    <source>
        <dbReference type="ARBA" id="ARBA00006529"/>
    </source>
</evidence>
<dbReference type="SMART" id="SM00220">
    <property type="entry name" value="S_TKc"/>
    <property type="match status" value="1"/>
</dbReference>
<dbReference type="GO" id="GO:0005524">
    <property type="term" value="F:ATP binding"/>
    <property type="evidence" value="ECO:0007669"/>
    <property type="project" value="UniProtKB-UniRule"/>
</dbReference>
<evidence type="ECO:0000256" key="3">
    <source>
        <dbReference type="ARBA" id="ARBA00022679"/>
    </source>
</evidence>
<dbReference type="InterPro" id="IPR011009">
    <property type="entry name" value="Kinase-like_dom_sf"/>
</dbReference>
<keyword evidence="5 9" id="KW-0418">Kinase</keyword>
<keyword evidence="4 7" id="KW-0547">Nucleotide-binding</keyword>
<dbReference type="STRING" id="7266.A0A3B0KA95"/>
<reference evidence="10" key="1">
    <citation type="submission" date="2018-01" db="EMBL/GenBank/DDBJ databases">
        <authorList>
            <person name="Alioto T."/>
            <person name="Alioto T."/>
        </authorList>
    </citation>
    <scope>NUCLEOTIDE SEQUENCE [LARGE SCALE GENOMIC DNA]</scope>
</reference>
<dbReference type="EMBL" id="OUUW01000007">
    <property type="protein sequence ID" value="SPP82999.1"/>
    <property type="molecule type" value="Genomic_DNA"/>
</dbReference>
<gene>
    <name evidence="9" type="ORF">DGUA_6G017775</name>
</gene>
<evidence type="ECO:0000256" key="6">
    <source>
        <dbReference type="ARBA" id="ARBA00022840"/>
    </source>
</evidence>
<evidence type="ECO:0000256" key="7">
    <source>
        <dbReference type="PROSITE-ProRule" id="PRU10141"/>
    </source>
</evidence>
<dbReference type="OMA" id="CDVHSWA"/>
<dbReference type="GO" id="GO:0007254">
    <property type="term" value="P:JNK cascade"/>
    <property type="evidence" value="ECO:0007669"/>
    <property type="project" value="TreeGrafter"/>
</dbReference>
<dbReference type="Gene3D" id="1.10.510.10">
    <property type="entry name" value="Transferase(Phosphotransferase) domain 1"/>
    <property type="match status" value="1"/>
</dbReference>
<comment type="similarity">
    <text evidence="1">Belongs to the protein kinase superfamily. STE Ser/Thr protein kinase family. MAP kinase kinase kinase subfamily.</text>
</comment>
<evidence type="ECO:0000259" key="8">
    <source>
        <dbReference type="PROSITE" id="PS50011"/>
    </source>
</evidence>
<sequence>MTEAAAEPEIIPFADIALGEILGRGYYGLVYKALWGDLPIAVKQIKPGFEDKELKREVKQLSKVSHENIIKLYGVSVHAKTVHLLIEYVDGGTLHNFLHAEWQPSYTLAHAINWALQIAEGVAYLHGMTPKAVIHRDIKPLNSLLGQRGLHLKICDFGTVVDMTSSMTNNRGTVLYMAPEVCKGRHYTELCDVHSWAMTTWEVLSRRQPYENHLTPYMVTLAVITGERPHLDQVMVDCPEHIKCLIEDCWDPEPSSRHSMRHIVTVLKEFMAINEDKLKPLDYVFRNQTVLPIEQQDP</sequence>
<keyword evidence="3" id="KW-0808">Transferase</keyword>
<protein>
    <submittedName>
        <fullName evidence="9">Blast:Mitogen-activated protein kinase kinase kinase 7</fullName>
    </submittedName>
</protein>
<dbReference type="GO" id="GO:0006955">
    <property type="term" value="P:immune response"/>
    <property type="evidence" value="ECO:0007669"/>
    <property type="project" value="TreeGrafter"/>
</dbReference>
<dbReference type="Pfam" id="PF07714">
    <property type="entry name" value="PK_Tyr_Ser-Thr"/>
    <property type="match status" value="1"/>
</dbReference>
<feature type="binding site" evidence="7">
    <location>
        <position position="43"/>
    </location>
    <ligand>
        <name>ATP</name>
        <dbReference type="ChEBI" id="CHEBI:30616"/>
    </ligand>
</feature>
<dbReference type="Proteomes" id="UP000268350">
    <property type="component" value="Unassembled WGS sequence"/>
</dbReference>
<accession>A0A3B0KA95</accession>
<dbReference type="PANTHER" id="PTHR46716:SF1">
    <property type="entry name" value="MITOGEN-ACTIVATED PROTEIN KINASE KINASE KINASE 7"/>
    <property type="match status" value="1"/>
</dbReference>
<dbReference type="InterPro" id="IPR001245">
    <property type="entry name" value="Ser-Thr/Tyr_kinase_cat_dom"/>
</dbReference>
<organism evidence="9 10">
    <name type="scientific">Drosophila guanche</name>
    <name type="common">Fruit fly</name>
    <dbReference type="NCBI Taxonomy" id="7266"/>
    <lineage>
        <taxon>Eukaryota</taxon>
        <taxon>Metazoa</taxon>
        <taxon>Ecdysozoa</taxon>
        <taxon>Arthropoda</taxon>
        <taxon>Hexapoda</taxon>
        <taxon>Insecta</taxon>
        <taxon>Pterygota</taxon>
        <taxon>Neoptera</taxon>
        <taxon>Endopterygota</taxon>
        <taxon>Diptera</taxon>
        <taxon>Brachycera</taxon>
        <taxon>Muscomorpha</taxon>
        <taxon>Ephydroidea</taxon>
        <taxon>Drosophilidae</taxon>
        <taxon>Drosophila</taxon>
        <taxon>Sophophora</taxon>
    </lineage>
</organism>
<evidence type="ECO:0000313" key="10">
    <source>
        <dbReference type="Proteomes" id="UP000268350"/>
    </source>
</evidence>
<dbReference type="PROSITE" id="PS00107">
    <property type="entry name" value="PROTEIN_KINASE_ATP"/>
    <property type="match status" value="1"/>
</dbReference>
<evidence type="ECO:0000256" key="5">
    <source>
        <dbReference type="ARBA" id="ARBA00022777"/>
    </source>
</evidence>
<dbReference type="PRINTS" id="PR00109">
    <property type="entry name" value="TYRKINASE"/>
</dbReference>
<dbReference type="SUPFAM" id="SSF56112">
    <property type="entry name" value="Protein kinase-like (PK-like)"/>
    <property type="match status" value="1"/>
</dbReference>
<dbReference type="PROSITE" id="PS50011">
    <property type="entry name" value="PROTEIN_KINASE_DOM"/>
    <property type="match status" value="1"/>
</dbReference>
<keyword evidence="10" id="KW-1185">Reference proteome</keyword>
<dbReference type="AlphaFoldDB" id="A0A3B0KA95"/>
<dbReference type="OrthoDB" id="10261027at2759"/>
<dbReference type="GO" id="GO:0004709">
    <property type="term" value="F:MAP kinase kinase kinase activity"/>
    <property type="evidence" value="ECO:0007669"/>
    <property type="project" value="TreeGrafter"/>
</dbReference>